<reference evidence="11" key="1">
    <citation type="journal article" date="2023" name="Int. J. Syst. Evol. Microbiol.">
        <title>Mesoterricola silvestris gen. nov., sp. nov., Mesoterricola sediminis sp. nov., Geothrix oryzae sp. nov., Geothrix edaphica sp. nov., Geothrix rubra sp. nov., and Geothrix limicola sp. nov., six novel members of Acidobacteriota isolated from soils.</title>
        <authorList>
            <person name="Itoh H."/>
            <person name="Sugisawa Y."/>
            <person name="Mise K."/>
            <person name="Xu Z."/>
            <person name="Kuniyasu M."/>
            <person name="Ushijima N."/>
            <person name="Kawano K."/>
            <person name="Kobayashi E."/>
            <person name="Shiratori Y."/>
            <person name="Masuda Y."/>
            <person name="Senoo K."/>
        </authorList>
    </citation>
    <scope>NUCLEOTIDE SEQUENCE [LARGE SCALE GENOMIC DNA]</scope>
    <source>
        <strain evidence="11">Red222</strain>
    </source>
</reference>
<evidence type="ECO:0000256" key="5">
    <source>
        <dbReference type="ARBA" id="ARBA00031395"/>
    </source>
</evidence>
<dbReference type="PANTHER" id="PTHR43757">
    <property type="entry name" value="AMINOMETHYLTRANSFERASE"/>
    <property type="match status" value="1"/>
</dbReference>
<dbReference type="Pfam" id="PF08669">
    <property type="entry name" value="GCV_T_C"/>
    <property type="match status" value="1"/>
</dbReference>
<dbReference type="NCBIfam" id="NF001567">
    <property type="entry name" value="PRK00389.1"/>
    <property type="match status" value="1"/>
</dbReference>
<dbReference type="Proteomes" id="UP001242010">
    <property type="component" value="Chromosome"/>
</dbReference>
<organism evidence="10 11">
    <name type="scientific">Geothrix oryzae</name>
    <dbReference type="NCBI Taxonomy" id="2927975"/>
    <lineage>
        <taxon>Bacteria</taxon>
        <taxon>Pseudomonadati</taxon>
        <taxon>Acidobacteriota</taxon>
        <taxon>Holophagae</taxon>
        <taxon>Holophagales</taxon>
        <taxon>Holophagaceae</taxon>
        <taxon>Geothrix</taxon>
    </lineage>
</organism>
<dbReference type="Gene3D" id="3.30.70.1400">
    <property type="entry name" value="Aminomethyltransferase beta-barrel domains"/>
    <property type="match status" value="1"/>
</dbReference>
<comment type="catalytic activity">
    <reaction evidence="6 7">
        <text>N(6)-[(R)-S(8)-aminomethyldihydrolipoyl]-L-lysyl-[protein] + (6S)-5,6,7,8-tetrahydrofolate = N(6)-[(R)-dihydrolipoyl]-L-lysyl-[protein] + (6R)-5,10-methylene-5,6,7,8-tetrahydrofolate + NH4(+)</text>
        <dbReference type="Rhea" id="RHEA:16945"/>
        <dbReference type="Rhea" id="RHEA-COMP:10475"/>
        <dbReference type="Rhea" id="RHEA-COMP:10492"/>
        <dbReference type="ChEBI" id="CHEBI:15636"/>
        <dbReference type="ChEBI" id="CHEBI:28938"/>
        <dbReference type="ChEBI" id="CHEBI:57453"/>
        <dbReference type="ChEBI" id="CHEBI:83100"/>
        <dbReference type="ChEBI" id="CHEBI:83143"/>
        <dbReference type="EC" id="2.1.2.10"/>
    </reaction>
</comment>
<dbReference type="InterPro" id="IPR027266">
    <property type="entry name" value="TrmE/GcvT-like"/>
</dbReference>
<feature type="domain" description="GCVT N-terminal" evidence="8">
    <location>
        <begin position="15"/>
        <end position="270"/>
    </location>
</feature>
<protein>
    <recommendedName>
        <fullName evidence="2 7">Aminomethyltransferase</fullName>
        <ecNumber evidence="2 7">2.1.2.10</ecNumber>
    </recommendedName>
    <alternativeName>
        <fullName evidence="5 7">Glycine cleavage system T protein</fullName>
    </alternativeName>
</protein>
<keyword evidence="3 7" id="KW-0032">Aminotransferase</keyword>
<accession>A0ABN6UX92</accession>
<dbReference type="InterPro" id="IPR013977">
    <property type="entry name" value="GcvT_C"/>
</dbReference>
<dbReference type="PANTHER" id="PTHR43757:SF2">
    <property type="entry name" value="AMINOMETHYLTRANSFERASE, MITOCHONDRIAL"/>
    <property type="match status" value="1"/>
</dbReference>
<evidence type="ECO:0000313" key="11">
    <source>
        <dbReference type="Proteomes" id="UP001242010"/>
    </source>
</evidence>
<comment type="similarity">
    <text evidence="1 7">Belongs to the GcvT family.</text>
</comment>
<dbReference type="InterPro" id="IPR006222">
    <property type="entry name" value="GCVT_N"/>
</dbReference>
<dbReference type="SUPFAM" id="SSF103025">
    <property type="entry name" value="Folate-binding domain"/>
    <property type="match status" value="1"/>
</dbReference>
<evidence type="ECO:0000256" key="6">
    <source>
        <dbReference type="ARBA" id="ARBA00047665"/>
    </source>
</evidence>
<evidence type="ECO:0000256" key="1">
    <source>
        <dbReference type="ARBA" id="ARBA00008609"/>
    </source>
</evidence>
<dbReference type="EC" id="2.1.2.10" evidence="2 7"/>
<dbReference type="Gene3D" id="4.10.1250.10">
    <property type="entry name" value="Aminomethyltransferase fragment"/>
    <property type="match status" value="1"/>
</dbReference>
<dbReference type="SUPFAM" id="SSF101790">
    <property type="entry name" value="Aminomethyltransferase beta-barrel domain"/>
    <property type="match status" value="1"/>
</dbReference>
<dbReference type="InterPro" id="IPR029043">
    <property type="entry name" value="GcvT/YgfZ_C"/>
</dbReference>
<comment type="subunit">
    <text evidence="7">The glycine cleavage system is composed of four proteins: P, T, L and H.</text>
</comment>
<feature type="domain" description="Aminomethyltransferase C-terminal" evidence="9">
    <location>
        <begin position="289"/>
        <end position="368"/>
    </location>
</feature>
<evidence type="ECO:0000259" key="8">
    <source>
        <dbReference type="Pfam" id="PF01571"/>
    </source>
</evidence>
<evidence type="ECO:0000313" key="10">
    <source>
        <dbReference type="EMBL" id="BDU69417.1"/>
    </source>
</evidence>
<dbReference type="Gene3D" id="2.40.30.110">
    <property type="entry name" value="Aminomethyltransferase beta-barrel domains"/>
    <property type="match status" value="1"/>
</dbReference>
<dbReference type="NCBIfam" id="TIGR00528">
    <property type="entry name" value="gcvT"/>
    <property type="match status" value="1"/>
</dbReference>
<keyword evidence="11" id="KW-1185">Reference proteome</keyword>
<dbReference type="Pfam" id="PF01571">
    <property type="entry name" value="GCV_T"/>
    <property type="match status" value="1"/>
</dbReference>
<keyword evidence="4 7" id="KW-0808">Transferase</keyword>
<comment type="function">
    <text evidence="7">The glycine cleavage system catalyzes the degradation of glycine.</text>
</comment>
<proteinExistence type="inferred from homology"/>
<dbReference type="InterPro" id="IPR028896">
    <property type="entry name" value="GcvT/YgfZ/DmdA"/>
</dbReference>
<evidence type="ECO:0000256" key="3">
    <source>
        <dbReference type="ARBA" id="ARBA00022576"/>
    </source>
</evidence>
<sequence>MSATVSELMKTPLNAAHRALNAKMVDFGGWDMPVQYPAGILAEHEAVRTKAGLFDVSHMGEIRVKGPGALALVEHLTPNAVSKLAIGQVHYTAFLYENGTFVDDLLVYREAEEEFLLVVNAGNSDKDFAWVQKHAPAFDCTVVNESPATGQIALQGPLAVQILQPLTKTPLDPIGYYFFTHGEVAGVKCLISRTGYTGEDGFELYCAAGDTERLWNAVMAAGTPQGLLPAGLGCRNTLRLECKMALYGHEIDDSIHALEAGLGWIVKLDKGDFIGRDALLAAKAAPAPRKLVGFKTLEKRDIARDHMPVVQGGKQIGFVTSAAPSPTCGINLGLAYVPTELAKTGNRIEIEIRGRAVPAEIIPTPFYKRTK</sequence>
<gene>
    <name evidence="7" type="primary">gcvT</name>
    <name evidence="10" type="ORF">GETHOR_15180</name>
</gene>
<evidence type="ECO:0000256" key="7">
    <source>
        <dbReference type="HAMAP-Rule" id="MF_00259"/>
    </source>
</evidence>
<evidence type="ECO:0000259" key="9">
    <source>
        <dbReference type="Pfam" id="PF08669"/>
    </source>
</evidence>
<dbReference type="InterPro" id="IPR022903">
    <property type="entry name" value="GcvT_bac"/>
</dbReference>
<evidence type="ECO:0000256" key="4">
    <source>
        <dbReference type="ARBA" id="ARBA00022679"/>
    </source>
</evidence>
<dbReference type="Gene3D" id="3.30.1360.120">
    <property type="entry name" value="Probable tRNA modification gtpase trme, domain 1"/>
    <property type="match status" value="1"/>
</dbReference>
<evidence type="ECO:0000256" key="2">
    <source>
        <dbReference type="ARBA" id="ARBA00012616"/>
    </source>
</evidence>
<dbReference type="InterPro" id="IPR006223">
    <property type="entry name" value="GcvT"/>
</dbReference>
<dbReference type="EMBL" id="AP027079">
    <property type="protein sequence ID" value="BDU69417.1"/>
    <property type="molecule type" value="Genomic_DNA"/>
</dbReference>
<dbReference type="HAMAP" id="MF_00259">
    <property type="entry name" value="GcvT"/>
    <property type="match status" value="1"/>
</dbReference>
<name>A0ABN6UX92_9BACT</name>
<dbReference type="PIRSF" id="PIRSF006487">
    <property type="entry name" value="GcvT"/>
    <property type="match status" value="1"/>
</dbReference>